<dbReference type="InterPro" id="IPR020040">
    <property type="entry name" value="Ribosomal_uL6_a/b-dom"/>
</dbReference>
<evidence type="ECO:0000256" key="2">
    <source>
        <dbReference type="ARBA" id="ARBA00022980"/>
    </source>
</evidence>
<comment type="caution">
    <text evidence="8">The sequence shown here is derived from an EMBL/GenBank/DDBJ whole genome shotgun (WGS) entry which is preliminary data.</text>
</comment>
<dbReference type="InterPro" id="IPR002358">
    <property type="entry name" value="Ribosomal_uL6_CS"/>
</dbReference>
<dbReference type="InterPro" id="IPR019906">
    <property type="entry name" value="Ribosomal_uL6_bac-type"/>
</dbReference>
<feature type="domain" description="Large ribosomal subunit protein uL6 alpha-beta" evidence="7">
    <location>
        <begin position="11"/>
        <end position="87"/>
    </location>
</feature>
<evidence type="ECO:0000313" key="8">
    <source>
        <dbReference type="EMBL" id="OHA16121.1"/>
    </source>
</evidence>
<dbReference type="PROSITE" id="PS00525">
    <property type="entry name" value="RIBOSOMAL_L6_1"/>
    <property type="match status" value="1"/>
</dbReference>
<dbReference type="EMBL" id="MHRA01000002">
    <property type="protein sequence ID" value="OHA16121.1"/>
    <property type="molecule type" value="Genomic_DNA"/>
</dbReference>
<comment type="similarity">
    <text evidence="1 4 5">Belongs to the universal ribosomal protein uL6 family.</text>
</comment>
<sequence>MSRLGKKPIAIPKGVDVKFEKGRLTVNGPLGELSRDFKDDIFISVKDDAVILEPNKAKKIRRERGVNALWGTYASHIRNMVSGVVKGFSKTLIIEGIGYRALKEDSNLVLNIGFSHPVKISTPPGLDVKIEKNTIIIISGMDKERVGAFAAQLRELKKPEPYKGKGIRYQGEIIRRKSGKKAASTAT</sequence>
<comment type="function">
    <text evidence="4 6">This protein binds to the 23S rRNA, and is important in its secondary structure. It is located near the subunit interface in the base of the L7/L12 stalk, and near the tRNA binding site of the peptidyltransferase center.</text>
</comment>
<reference evidence="8 9" key="1">
    <citation type="journal article" date="2016" name="Nat. Commun.">
        <title>Thousands of microbial genomes shed light on interconnected biogeochemical processes in an aquifer system.</title>
        <authorList>
            <person name="Anantharaman K."/>
            <person name="Brown C.T."/>
            <person name="Hug L.A."/>
            <person name="Sharon I."/>
            <person name="Castelle C.J."/>
            <person name="Probst A.J."/>
            <person name="Thomas B.C."/>
            <person name="Singh A."/>
            <person name="Wilkins M.J."/>
            <person name="Karaoz U."/>
            <person name="Brodie E.L."/>
            <person name="Williams K.H."/>
            <person name="Hubbard S.S."/>
            <person name="Banfield J.F."/>
        </authorList>
    </citation>
    <scope>NUCLEOTIDE SEQUENCE [LARGE SCALE GENOMIC DNA]</scope>
</reference>
<dbReference type="PANTHER" id="PTHR11655">
    <property type="entry name" value="60S/50S RIBOSOMAL PROTEIN L6/L9"/>
    <property type="match status" value="1"/>
</dbReference>
<evidence type="ECO:0000256" key="6">
    <source>
        <dbReference type="RuleBase" id="RU003870"/>
    </source>
</evidence>
<protein>
    <recommendedName>
        <fullName evidence="4">Large ribosomal subunit protein uL6</fullName>
    </recommendedName>
</protein>
<organism evidence="8 9">
    <name type="scientific">Candidatus Tagabacteria bacterium RIFCSPLOWO2_01_FULL_42_9</name>
    <dbReference type="NCBI Taxonomy" id="1802296"/>
    <lineage>
        <taxon>Bacteria</taxon>
        <taxon>Candidatus Tagaibacteriota</taxon>
    </lineage>
</organism>
<evidence type="ECO:0000256" key="5">
    <source>
        <dbReference type="RuleBase" id="RU003869"/>
    </source>
</evidence>
<dbReference type="GO" id="GO:0003735">
    <property type="term" value="F:structural constituent of ribosome"/>
    <property type="evidence" value="ECO:0007669"/>
    <property type="project" value="UniProtKB-UniRule"/>
</dbReference>
<dbReference type="PIRSF" id="PIRSF002162">
    <property type="entry name" value="Ribosomal_L6"/>
    <property type="match status" value="1"/>
</dbReference>
<dbReference type="HAMAP" id="MF_01365_B">
    <property type="entry name" value="Ribosomal_uL6_B"/>
    <property type="match status" value="1"/>
</dbReference>
<dbReference type="AlphaFoldDB" id="A0A1G2LZA9"/>
<name>A0A1G2LZA9_9BACT</name>
<dbReference type="Pfam" id="PF00347">
    <property type="entry name" value="Ribosomal_L6"/>
    <property type="match status" value="2"/>
</dbReference>
<dbReference type="PANTHER" id="PTHR11655:SF14">
    <property type="entry name" value="LARGE RIBOSOMAL SUBUNIT PROTEIN UL6M"/>
    <property type="match status" value="1"/>
</dbReference>
<dbReference type="GO" id="GO:0022625">
    <property type="term" value="C:cytosolic large ribosomal subunit"/>
    <property type="evidence" value="ECO:0007669"/>
    <property type="project" value="UniProtKB-UniRule"/>
</dbReference>
<keyword evidence="2 4" id="KW-0689">Ribosomal protein</keyword>
<comment type="subunit">
    <text evidence="4">Part of the 50S ribosomal subunit.</text>
</comment>
<dbReference type="NCBIfam" id="TIGR03654">
    <property type="entry name" value="L6_bact"/>
    <property type="match status" value="1"/>
</dbReference>
<keyword evidence="3 4" id="KW-0687">Ribonucleoprotein</keyword>
<evidence type="ECO:0000256" key="4">
    <source>
        <dbReference type="HAMAP-Rule" id="MF_01365"/>
    </source>
</evidence>
<dbReference type="FunFam" id="3.90.930.12:FF:000001">
    <property type="entry name" value="50S ribosomal protein L6"/>
    <property type="match status" value="1"/>
</dbReference>
<dbReference type="GO" id="GO:0002181">
    <property type="term" value="P:cytoplasmic translation"/>
    <property type="evidence" value="ECO:0007669"/>
    <property type="project" value="TreeGrafter"/>
</dbReference>
<keyword evidence="4 6" id="KW-0694">RNA-binding</keyword>
<evidence type="ECO:0000259" key="7">
    <source>
        <dbReference type="Pfam" id="PF00347"/>
    </source>
</evidence>
<dbReference type="Gene3D" id="3.90.930.12">
    <property type="entry name" value="Ribosomal protein L6, alpha-beta domain"/>
    <property type="match status" value="2"/>
</dbReference>
<dbReference type="PRINTS" id="PR00059">
    <property type="entry name" value="RIBOSOMALL6"/>
</dbReference>
<evidence type="ECO:0000313" key="9">
    <source>
        <dbReference type="Proteomes" id="UP000178116"/>
    </source>
</evidence>
<accession>A0A1G2LZA9</accession>
<proteinExistence type="inferred from homology"/>
<keyword evidence="4 6" id="KW-0699">rRNA-binding</keyword>
<dbReference type="Proteomes" id="UP000178116">
    <property type="component" value="Unassembled WGS sequence"/>
</dbReference>
<gene>
    <name evidence="4" type="primary">rplF</name>
    <name evidence="8" type="ORF">A3A10_00220</name>
</gene>
<evidence type="ECO:0000256" key="3">
    <source>
        <dbReference type="ARBA" id="ARBA00023274"/>
    </source>
</evidence>
<dbReference type="GO" id="GO:0019843">
    <property type="term" value="F:rRNA binding"/>
    <property type="evidence" value="ECO:0007669"/>
    <property type="project" value="UniProtKB-UniRule"/>
</dbReference>
<evidence type="ECO:0000256" key="1">
    <source>
        <dbReference type="ARBA" id="ARBA00009356"/>
    </source>
</evidence>
<dbReference type="InterPro" id="IPR036789">
    <property type="entry name" value="Ribosomal_uL6-like_a/b-dom_sf"/>
</dbReference>
<dbReference type="InterPro" id="IPR000702">
    <property type="entry name" value="Ribosomal_uL6-like"/>
</dbReference>
<dbReference type="SUPFAM" id="SSF56053">
    <property type="entry name" value="Ribosomal protein L6"/>
    <property type="match status" value="2"/>
</dbReference>
<feature type="domain" description="Large ribosomal subunit protein uL6 alpha-beta" evidence="7">
    <location>
        <begin position="96"/>
        <end position="169"/>
    </location>
</feature>